<dbReference type="AlphaFoldDB" id="A0A2P5D3E3"/>
<dbReference type="Proteomes" id="UP000237105">
    <property type="component" value="Unassembled WGS sequence"/>
</dbReference>
<sequence>QILVIQKSDYFRIITEEWVSQQLSGRPSLAGLLLQATLSKASKLIGHAFRQSQRLTEVDDPHEDGPIGSPTCRNQRKVTHVRLHESKAHALNISSVTDYRHTSCHTSQVIARIWNSLFSFSFFDKTKIWNFSIGVRRCK</sequence>
<comment type="caution">
    <text evidence="1">The sequence shown here is derived from an EMBL/GenBank/DDBJ whole genome shotgun (WGS) entry which is preliminary data.</text>
</comment>
<name>A0A2P5D3E3_PARAD</name>
<proteinExistence type="predicted"/>
<dbReference type="EMBL" id="JXTB01000068">
    <property type="protein sequence ID" value="PON67817.1"/>
    <property type="molecule type" value="Genomic_DNA"/>
</dbReference>
<keyword evidence="2" id="KW-1185">Reference proteome</keyword>
<gene>
    <name evidence="1" type="ORF">PanWU01x14_099850</name>
</gene>
<evidence type="ECO:0000313" key="2">
    <source>
        <dbReference type="Proteomes" id="UP000237105"/>
    </source>
</evidence>
<evidence type="ECO:0000313" key="1">
    <source>
        <dbReference type="EMBL" id="PON67817.1"/>
    </source>
</evidence>
<feature type="non-terminal residue" evidence="1">
    <location>
        <position position="1"/>
    </location>
</feature>
<protein>
    <submittedName>
        <fullName evidence="1">Uncharacterized protein</fullName>
    </submittedName>
</protein>
<accession>A0A2P5D3E3</accession>
<reference evidence="2" key="1">
    <citation type="submission" date="2016-06" db="EMBL/GenBank/DDBJ databases">
        <title>Parallel loss of symbiosis genes in relatives of nitrogen-fixing non-legume Parasponia.</title>
        <authorList>
            <person name="Van Velzen R."/>
            <person name="Holmer R."/>
            <person name="Bu F."/>
            <person name="Rutten L."/>
            <person name="Van Zeijl A."/>
            <person name="Liu W."/>
            <person name="Santuari L."/>
            <person name="Cao Q."/>
            <person name="Sharma T."/>
            <person name="Shen D."/>
            <person name="Roswanjaya Y."/>
            <person name="Wardhani T."/>
            <person name="Kalhor M.S."/>
            <person name="Jansen J."/>
            <person name="Van den Hoogen J."/>
            <person name="Gungor B."/>
            <person name="Hartog M."/>
            <person name="Hontelez J."/>
            <person name="Verver J."/>
            <person name="Yang W.-C."/>
            <person name="Schijlen E."/>
            <person name="Repin R."/>
            <person name="Schilthuizen M."/>
            <person name="Schranz E."/>
            <person name="Heidstra R."/>
            <person name="Miyata K."/>
            <person name="Fedorova E."/>
            <person name="Kohlen W."/>
            <person name="Bisseling T."/>
            <person name="Smit S."/>
            <person name="Geurts R."/>
        </authorList>
    </citation>
    <scope>NUCLEOTIDE SEQUENCE [LARGE SCALE GENOMIC DNA]</scope>
    <source>
        <strain evidence="2">cv. WU1-14</strain>
    </source>
</reference>
<organism evidence="1 2">
    <name type="scientific">Parasponia andersonii</name>
    <name type="common">Sponia andersonii</name>
    <dbReference type="NCBI Taxonomy" id="3476"/>
    <lineage>
        <taxon>Eukaryota</taxon>
        <taxon>Viridiplantae</taxon>
        <taxon>Streptophyta</taxon>
        <taxon>Embryophyta</taxon>
        <taxon>Tracheophyta</taxon>
        <taxon>Spermatophyta</taxon>
        <taxon>Magnoliopsida</taxon>
        <taxon>eudicotyledons</taxon>
        <taxon>Gunneridae</taxon>
        <taxon>Pentapetalae</taxon>
        <taxon>rosids</taxon>
        <taxon>fabids</taxon>
        <taxon>Rosales</taxon>
        <taxon>Cannabaceae</taxon>
        <taxon>Parasponia</taxon>
    </lineage>
</organism>